<keyword evidence="1" id="KW-0472">Membrane</keyword>
<proteinExistence type="predicted"/>
<feature type="transmembrane region" description="Helical" evidence="1">
    <location>
        <begin position="203"/>
        <end position="222"/>
    </location>
</feature>
<keyword evidence="1" id="KW-1133">Transmembrane helix</keyword>
<feature type="transmembrane region" description="Helical" evidence="1">
    <location>
        <begin position="12"/>
        <end position="33"/>
    </location>
</feature>
<dbReference type="RefSeq" id="WP_185141083.1">
    <property type="nucleotide sequence ID" value="NZ_JACJVP010000003.1"/>
</dbReference>
<evidence type="ECO:0000313" key="3">
    <source>
        <dbReference type="Proteomes" id="UP000547209"/>
    </source>
</evidence>
<name>A0A7X0RP36_9BACL</name>
<evidence type="ECO:0000256" key="1">
    <source>
        <dbReference type="SAM" id="Phobius"/>
    </source>
</evidence>
<feature type="transmembrane region" description="Helical" evidence="1">
    <location>
        <begin position="165"/>
        <end position="183"/>
    </location>
</feature>
<comment type="caution">
    <text evidence="2">The sequence shown here is derived from an EMBL/GenBank/DDBJ whole genome shotgun (WGS) entry which is preliminary data.</text>
</comment>
<evidence type="ECO:0000313" key="2">
    <source>
        <dbReference type="EMBL" id="MBB6669634.1"/>
    </source>
</evidence>
<dbReference type="EMBL" id="JACJVP010000003">
    <property type="protein sequence ID" value="MBB6669634.1"/>
    <property type="molecule type" value="Genomic_DNA"/>
</dbReference>
<reference evidence="2 3" key="1">
    <citation type="submission" date="2020-08" db="EMBL/GenBank/DDBJ databases">
        <title>Cohnella phylogeny.</title>
        <authorList>
            <person name="Dunlap C."/>
        </authorList>
    </citation>
    <scope>NUCLEOTIDE SEQUENCE [LARGE SCALE GENOMIC DNA]</scope>
    <source>
        <strain evidence="2 3">DSM 28246</strain>
    </source>
</reference>
<keyword evidence="3" id="KW-1185">Reference proteome</keyword>
<dbReference type="Proteomes" id="UP000547209">
    <property type="component" value="Unassembled WGS sequence"/>
</dbReference>
<sequence>MKNRSRHDISKLSVLGNSYLVAHQPYMVAWWSAAFPGFGHYLLNQYMRGLLLALLEVIVNSMAHLNEAMVYSFCGRFDKAASVLQPDWSMGYIVIYFFAMWDSYRSAITQTKMAQLAEAAQPPVRRVLITPMEVQYVERKNPAAGVFYSFFFPGLGQLYNHRFGLAFYSIFWWWIYSLLSHFYRAVLALMLGHVPQSTAMLDPQWLLFMPSVVGGSMYHAYVTTLEQNELFRKEQRQYFKARYGASEIDIWG</sequence>
<feature type="transmembrane region" description="Helical" evidence="1">
    <location>
        <begin position="45"/>
        <end position="63"/>
    </location>
</feature>
<dbReference type="AlphaFoldDB" id="A0A7X0RP36"/>
<organism evidence="2 3">
    <name type="scientific">Cohnella nanjingensis</name>
    <dbReference type="NCBI Taxonomy" id="1387779"/>
    <lineage>
        <taxon>Bacteria</taxon>
        <taxon>Bacillati</taxon>
        <taxon>Bacillota</taxon>
        <taxon>Bacilli</taxon>
        <taxon>Bacillales</taxon>
        <taxon>Paenibacillaceae</taxon>
        <taxon>Cohnella</taxon>
    </lineage>
</organism>
<protein>
    <submittedName>
        <fullName evidence="2">Uncharacterized protein</fullName>
    </submittedName>
</protein>
<gene>
    <name evidence="2" type="ORF">H7C19_02930</name>
</gene>
<accession>A0A7X0RP36</accession>
<keyword evidence="1" id="KW-0812">Transmembrane</keyword>